<dbReference type="RefSeq" id="WP_188894531.1">
    <property type="nucleotide sequence ID" value="NZ_BMMZ01000003.1"/>
</dbReference>
<reference evidence="2" key="1">
    <citation type="journal article" date="2014" name="Int. J. Syst. Evol. Microbiol.">
        <title>Complete genome sequence of Corynebacterium casei LMG S-19264T (=DSM 44701T), isolated from a smear-ripened cheese.</title>
        <authorList>
            <consortium name="US DOE Joint Genome Institute (JGI-PGF)"/>
            <person name="Walter F."/>
            <person name="Albersmeier A."/>
            <person name="Kalinowski J."/>
            <person name="Ruckert C."/>
        </authorList>
    </citation>
    <scope>NUCLEOTIDE SEQUENCE</scope>
    <source>
        <strain evidence="2">CGMCC 4.7306</strain>
    </source>
</reference>
<evidence type="ECO:0000313" key="3">
    <source>
        <dbReference type="Proteomes" id="UP000613840"/>
    </source>
</evidence>
<sequence length="270" mass="29853">MTTIRMLHSFEEVSAVGALLADIWDAPPEQPPIDLSMVLALAHSGGYVVGAYQDGDLVGASVGFVGGQDRDELHSHITGVRKDRMSTGIGFTIKQHQRNWALERGLTTITWTFDPLIARNAYFNLTRLGGRIAEYLINFYGPMDDGLNLGQPSDRAFVRWDLAAERTPPAAPVGPARVILDRAPDGSPVWHGELIADDPVELIIPADIETMRQQDPALALRWRLALRHAITALLDEGWAVTGFRRGGGFLVAPWARMKTITQEDRDERRP</sequence>
<dbReference type="PROSITE" id="PS51186">
    <property type="entry name" value="GNAT"/>
    <property type="match status" value="1"/>
</dbReference>
<dbReference type="EMBL" id="BMMZ01000003">
    <property type="protein sequence ID" value="GGL57214.1"/>
    <property type="molecule type" value="Genomic_DNA"/>
</dbReference>
<dbReference type="GO" id="GO:0016747">
    <property type="term" value="F:acyltransferase activity, transferring groups other than amino-acyl groups"/>
    <property type="evidence" value="ECO:0007669"/>
    <property type="project" value="InterPro"/>
</dbReference>
<dbReference type="PANTHER" id="PTHR41700">
    <property type="entry name" value="GCN5-RELATED N-ACETYLTRANSFERASE"/>
    <property type="match status" value="1"/>
</dbReference>
<feature type="domain" description="N-acetyltransferase" evidence="1">
    <location>
        <begin position="2"/>
        <end position="148"/>
    </location>
</feature>
<protein>
    <recommendedName>
        <fullName evidence="1">N-acetyltransferase domain-containing protein</fullName>
    </recommendedName>
</protein>
<dbReference type="InterPro" id="IPR016181">
    <property type="entry name" value="Acyl_CoA_acyltransferase"/>
</dbReference>
<evidence type="ECO:0000313" key="2">
    <source>
        <dbReference type="EMBL" id="GGL57214.1"/>
    </source>
</evidence>
<organism evidence="2 3">
    <name type="scientific">Microlunatus endophyticus</name>
    <dbReference type="NCBI Taxonomy" id="1716077"/>
    <lineage>
        <taxon>Bacteria</taxon>
        <taxon>Bacillati</taxon>
        <taxon>Actinomycetota</taxon>
        <taxon>Actinomycetes</taxon>
        <taxon>Propionibacteriales</taxon>
        <taxon>Propionibacteriaceae</taxon>
        <taxon>Microlunatus</taxon>
    </lineage>
</organism>
<name>A0A917S497_9ACTN</name>
<evidence type="ECO:0000259" key="1">
    <source>
        <dbReference type="PROSITE" id="PS51186"/>
    </source>
</evidence>
<dbReference type="PANTHER" id="PTHR41700:SF1">
    <property type="entry name" value="N-ACETYLTRANSFERASE DOMAIN-CONTAINING PROTEIN"/>
    <property type="match status" value="1"/>
</dbReference>
<reference evidence="2" key="2">
    <citation type="submission" date="2020-09" db="EMBL/GenBank/DDBJ databases">
        <authorList>
            <person name="Sun Q."/>
            <person name="Zhou Y."/>
        </authorList>
    </citation>
    <scope>NUCLEOTIDE SEQUENCE</scope>
    <source>
        <strain evidence="2">CGMCC 4.7306</strain>
    </source>
</reference>
<dbReference type="Proteomes" id="UP000613840">
    <property type="component" value="Unassembled WGS sequence"/>
</dbReference>
<dbReference type="InterPro" id="IPR038764">
    <property type="entry name" value="GNAT_N_AcTrfase_prd"/>
</dbReference>
<proteinExistence type="predicted"/>
<accession>A0A917S497</accession>
<dbReference type="Gene3D" id="3.40.630.30">
    <property type="match status" value="1"/>
</dbReference>
<dbReference type="InterPro" id="IPR000182">
    <property type="entry name" value="GNAT_dom"/>
</dbReference>
<keyword evidence="3" id="KW-1185">Reference proteome</keyword>
<gene>
    <name evidence="2" type="ORF">GCM10011575_14470</name>
</gene>
<dbReference type="AlphaFoldDB" id="A0A917S497"/>
<comment type="caution">
    <text evidence="2">The sequence shown here is derived from an EMBL/GenBank/DDBJ whole genome shotgun (WGS) entry which is preliminary data.</text>
</comment>
<dbReference type="SUPFAM" id="SSF55729">
    <property type="entry name" value="Acyl-CoA N-acyltransferases (Nat)"/>
    <property type="match status" value="1"/>
</dbReference>